<dbReference type="Proteomes" id="UP000640786">
    <property type="component" value="Unassembled WGS sequence"/>
</dbReference>
<dbReference type="EMBL" id="JACSQO010000008">
    <property type="protein sequence ID" value="MBD7945416.1"/>
    <property type="molecule type" value="Genomic_DNA"/>
</dbReference>
<dbReference type="PANTHER" id="PTHR48100:SF1">
    <property type="entry name" value="HISTIDINE PHOSPHATASE FAMILY PROTEIN-RELATED"/>
    <property type="match status" value="1"/>
</dbReference>
<organism evidence="1 2">
    <name type="scientific">Psychrobacillus faecigallinarum</name>
    <dbReference type="NCBI Taxonomy" id="2762235"/>
    <lineage>
        <taxon>Bacteria</taxon>
        <taxon>Bacillati</taxon>
        <taxon>Bacillota</taxon>
        <taxon>Bacilli</taxon>
        <taxon>Bacillales</taxon>
        <taxon>Bacillaceae</taxon>
        <taxon>Psychrobacillus</taxon>
    </lineage>
</organism>
<dbReference type="PANTHER" id="PTHR48100">
    <property type="entry name" value="BROAD-SPECIFICITY PHOSPHATASE YOR283W-RELATED"/>
    <property type="match status" value="1"/>
</dbReference>
<name>A0ABR8RCA5_9BACI</name>
<dbReference type="SMART" id="SM00855">
    <property type="entry name" value="PGAM"/>
    <property type="match status" value="1"/>
</dbReference>
<dbReference type="Pfam" id="PF00300">
    <property type="entry name" value="His_Phos_1"/>
    <property type="match status" value="1"/>
</dbReference>
<evidence type="ECO:0000313" key="1">
    <source>
        <dbReference type="EMBL" id="MBD7945416.1"/>
    </source>
</evidence>
<protein>
    <submittedName>
        <fullName evidence="1">Histidine phosphatase family protein</fullName>
    </submittedName>
</protein>
<sequence>MNNKRIYFIRHCKAEGQEPTAALTKDGLESAKNLVEILKAFQIDYLISSPYERAIQTILPFSQDTGLPLHIHEGLSERVLSKEPMDDWLEKLKRTFLHKDLSFPGGESSDEALNRIKEVINEVIGRDDVTNVGIVSHGNILALLFNQYDNTFGFDQWLQMKNPDIFLIENNILQQVELKEILSN</sequence>
<dbReference type="RefSeq" id="WP_191697550.1">
    <property type="nucleotide sequence ID" value="NZ_JACSQO010000008.1"/>
</dbReference>
<dbReference type="InterPro" id="IPR029033">
    <property type="entry name" value="His_PPase_superfam"/>
</dbReference>
<dbReference type="InterPro" id="IPR013078">
    <property type="entry name" value="His_Pase_superF_clade-1"/>
</dbReference>
<dbReference type="SUPFAM" id="SSF53254">
    <property type="entry name" value="Phosphoglycerate mutase-like"/>
    <property type="match status" value="1"/>
</dbReference>
<proteinExistence type="predicted"/>
<reference evidence="1 2" key="1">
    <citation type="submission" date="2020-08" db="EMBL/GenBank/DDBJ databases">
        <title>A Genomic Blueprint of the Chicken Gut Microbiome.</title>
        <authorList>
            <person name="Gilroy R."/>
            <person name="Ravi A."/>
            <person name="Getino M."/>
            <person name="Pursley I."/>
            <person name="Horton D.L."/>
            <person name="Alikhan N.-F."/>
            <person name="Baker D."/>
            <person name="Gharbi K."/>
            <person name="Hall N."/>
            <person name="Watson M."/>
            <person name="Adriaenssens E.M."/>
            <person name="Foster-Nyarko E."/>
            <person name="Jarju S."/>
            <person name="Secka A."/>
            <person name="Antonio M."/>
            <person name="Oren A."/>
            <person name="Chaudhuri R."/>
            <person name="La Ragione R.M."/>
            <person name="Hildebrand F."/>
            <person name="Pallen M.J."/>
        </authorList>
    </citation>
    <scope>NUCLEOTIDE SEQUENCE [LARGE SCALE GENOMIC DNA]</scope>
    <source>
        <strain evidence="1 2">Sa2BUA9</strain>
    </source>
</reference>
<dbReference type="InterPro" id="IPR050275">
    <property type="entry name" value="PGM_Phosphatase"/>
</dbReference>
<dbReference type="Gene3D" id="3.40.50.1240">
    <property type="entry name" value="Phosphoglycerate mutase-like"/>
    <property type="match status" value="1"/>
</dbReference>
<dbReference type="CDD" id="cd07067">
    <property type="entry name" value="HP_PGM_like"/>
    <property type="match status" value="1"/>
</dbReference>
<accession>A0ABR8RCA5</accession>
<comment type="caution">
    <text evidence="1">The sequence shown here is derived from an EMBL/GenBank/DDBJ whole genome shotgun (WGS) entry which is preliminary data.</text>
</comment>
<keyword evidence="2" id="KW-1185">Reference proteome</keyword>
<evidence type="ECO:0000313" key="2">
    <source>
        <dbReference type="Proteomes" id="UP000640786"/>
    </source>
</evidence>
<gene>
    <name evidence="1" type="ORF">H9650_14915</name>
</gene>